<reference evidence="4 5" key="1">
    <citation type="submission" date="2020-06" db="EMBL/GenBank/DDBJ databases">
        <authorList>
            <person name="Li R."/>
            <person name="Bekaert M."/>
        </authorList>
    </citation>
    <scope>NUCLEOTIDE SEQUENCE [LARGE SCALE GENOMIC DNA]</scope>
    <source>
        <strain evidence="5">wild</strain>
    </source>
</reference>
<sequence>MTDTSGCKNTNMTKGELPMVPRESNGPDIGQELSGLMVPDALNNYLPSNEYMIQGDNKFQILYSGNEIQKDSGKHSFAYSNETNNNNIGDCQINIAEYVQNLPDVRVRRKLAKALSTDEPDENLDIENMDHYLLVAKRSNLHNTLKCCENKLISNLNAVNCDAYYKLAEEYELRNLQSEALAIIEKTEKLDECSKFTNQNNNFSIEGGEVCNNQCDNSTRGSVGSSRTKNYKNYYCLFTCGSCRSKRTITTIVYDSNMRKRCYRDIQKGNNISKPFQCCCIQDDENNPPIVYWSFGSSVYQYDPLLNKCKKRASLYCKRAKFNMISHGNHCYVIGGVYMSRKVLEIEEYNTKKDSWKKVAYLPGDSLPINPSCVVFDGLIYIFSDILDIQGNPKTTATAVYVFHPSTKTVKQVVEIPFSFKHMKTCVVDSFIYIASDRKHFIRFCPSDGSYLSLPDQIQECKDFGMFTMERSIILAGGDCRGTEYKDIHVFCTVSGHWETLSEKLPDDMAIYGACELKIPNSAGTIVPFYETNLFEKR</sequence>
<evidence type="ECO:0000313" key="5">
    <source>
        <dbReference type="Proteomes" id="UP000507470"/>
    </source>
</evidence>
<dbReference type="Gene3D" id="2.120.10.80">
    <property type="entry name" value="Kelch-type beta propeller"/>
    <property type="match status" value="1"/>
</dbReference>
<dbReference type="AlphaFoldDB" id="A0A6J8E928"/>
<name>A0A6J8E928_MYTCO</name>
<accession>A0A6J8E928</accession>
<feature type="region of interest" description="Disordered" evidence="3">
    <location>
        <begin position="1"/>
        <end position="29"/>
    </location>
</feature>
<dbReference type="InterPro" id="IPR015915">
    <property type="entry name" value="Kelch-typ_b-propeller"/>
</dbReference>
<feature type="compositionally biased region" description="Polar residues" evidence="3">
    <location>
        <begin position="1"/>
        <end position="13"/>
    </location>
</feature>
<evidence type="ECO:0000256" key="1">
    <source>
        <dbReference type="ARBA" id="ARBA00022441"/>
    </source>
</evidence>
<evidence type="ECO:0000256" key="2">
    <source>
        <dbReference type="ARBA" id="ARBA00022737"/>
    </source>
</evidence>
<keyword evidence="2" id="KW-0677">Repeat</keyword>
<dbReference type="Pfam" id="PF01344">
    <property type="entry name" value="Kelch_1"/>
    <property type="match status" value="1"/>
</dbReference>
<dbReference type="InterPro" id="IPR006652">
    <property type="entry name" value="Kelch_1"/>
</dbReference>
<gene>
    <name evidence="4" type="ORF">MCOR_48251</name>
</gene>
<dbReference type="Gene3D" id="3.30.710.10">
    <property type="entry name" value="Potassium Channel Kv1.1, Chain A"/>
    <property type="match status" value="1"/>
</dbReference>
<dbReference type="PANTHER" id="PTHR45632">
    <property type="entry name" value="LD33804P"/>
    <property type="match status" value="1"/>
</dbReference>
<keyword evidence="1" id="KW-0880">Kelch repeat</keyword>
<dbReference type="PANTHER" id="PTHR45632:SF3">
    <property type="entry name" value="KELCH-LIKE PROTEIN 32"/>
    <property type="match status" value="1"/>
</dbReference>
<dbReference type="SUPFAM" id="SSF117281">
    <property type="entry name" value="Kelch motif"/>
    <property type="match status" value="1"/>
</dbReference>
<dbReference type="EMBL" id="CACVKT020008449">
    <property type="protein sequence ID" value="CAC5415561.1"/>
    <property type="molecule type" value="Genomic_DNA"/>
</dbReference>
<dbReference type="OrthoDB" id="6055176at2759"/>
<protein>
    <submittedName>
        <fullName evidence="4">Uncharacterized protein</fullName>
    </submittedName>
</protein>
<dbReference type="InterPro" id="IPR011333">
    <property type="entry name" value="SKP1/BTB/POZ_sf"/>
</dbReference>
<proteinExistence type="predicted"/>
<organism evidence="4 5">
    <name type="scientific">Mytilus coruscus</name>
    <name type="common">Sea mussel</name>
    <dbReference type="NCBI Taxonomy" id="42192"/>
    <lineage>
        <taxon>Eukaryota</taxon>
        <taxon>Metazoa</taxon>
        <taxon>Spiralia</taxon>
        <taxon>Lophotrochozoa</taxon>
        <taxon>Mollusca</taxon>
        <taxon>Bivalvia</taxon>
        <taxon>Autobranchia</taxon>
        <taxon>Pteriomorphia</taxon>
        <taxon>Mytilida</taxon>
        <taxon>Mytiloidea</taxon>
        <taxon>Mytilidae</taxon>
        <taxon>Mytilinae</taxon>
        <taxon>Mytilus</taxon>
    </lineage>
</organism>
<evidence type="ECO:0000313" key="4">
    <source>
        <dbReference type="EMBL" id="CAC5415561.1"/>
    </source>
</evidence>
<keyword evidence="5" id="KW-1185">Reference proteome</keyword>
<evidence type="ECO:0000256" key="3">
    <source>
        <dbReference type="SAM" id="MobiDB-lite"/>
    </source>
</evidence>
<dbReference type="Proteomes" id="UP000507470">
    <property type="component" value="Unassembled WGS sequence"/>
</dbReference>